<keyword evidence="6 12" id="KW-0812">Transmembrane</keyword>
<dbReference type="PANTHER" id="PTHR12646">
    <property type="entry name" value="NOT56 - RELATED"/>
    <property type="match status" value="1"/>
</dbReference>
<protein>
    <recommendedName>
        <fullName evidence="3">dolichyl-P-Man:Man5GlcNAc2-PP-dolichol alpha-1,3-mannosyltransferase</fullName>
        <ecNumber evidence="3">2.4.1.258</ecNumber>
    </recommendedName>
</protein>
<feature type="compositionally biased region" description="Basic and acidic residues" evidence="11">
    <location>
        <begin position="946"/>
        <end position="961"/>
    </location>
</feature>
<feature type="domain" description="Splicing factor Cactin C-terminal" evidence="13">
    <location>
        <begin position="200"/>
        <end position="319"/>
    </location>
</feature>
<name>A0AAE9DM13_CAEBR</name>
<keyword evidence="7" id="KW-0256">Endoplasmic reticulum</keyword>
<dbReference type="EC" id="2.4.1.258" evidence="3"/>
<comment type="subcellular location">
    <subcellularLocation>
        <location evidence="1">Endoplasmic reticulum membrane</location>
        <topology evidence="1">Multi-pass membrane protein</topology>
    </subcellularLocation>
</comment>
<evidence type="ECO:0000256" key="4">
    <source>
        <dbReference type="ARBA" id="ARBA00022676"/>
    </source>
</evidence>
<dbReference type="Pfam" id="PF05208">
    <property type="entry name" value="ALG3"/>
    <property type="match status" value="1"/>
</dbReference>
<evidence type="ECO:0000256" key="9">
    <source>
        <dbReference type="ARBA" id="ARBA00023136"/>
    </source>
</evidence>
<dbReference type="EMBL" id="CP090892">
    <property type="protein sequence ID" value="ULU07546.1"/>
    <property type="molecule type" value="Genomic_DNA"/>
</dbReference>
<feature type="region of interest" description="Disordered" evidence="11">
    <location>
        <begin position="148"/>
        <end position="169"/>
    </location>
</feature>
<evidence type="ECO:0000256" key="6">
    <source>
        <dbReference type="ARBA" id="ARBA00022692"/>
    </source>
</evidence>
<feature type="transmembrane region" description="Helical" evidence="12">
    <location>
        <begin position="492"/>
        <end position="518"/>
    </location>
</feature>
<keyword evidence="8 12" id="KW-1133">Transmembrane helix</keyword>
<feature type="region of interest" description="Disordered" evidence="11">
    <location>
        <begin position="863"/>
        <end position="961"/>
    </location>
</feature>
<dbReference type="InterPro" id="IPR019134">
    <property type="entry name" value="Cactin_C"/>
</dbReference>
<comment type="pathway">
    <text evidence="2">Protein modification; protein glycosylation.</text>
</comment>
<evidence type="ECO:0000256" key="5">
    <source>
        <dbReference type="ARBA" id="ARBA00022679"/>
    </source>
</evidence>
<feature type="compositionally biased region" description="Acidic residues" evidence="11">
    <location>
        <begin position="899"/>
        <end position="945"/>
    </location>
</feature>
<dbReference type="PANTHER" id="PTHR12646:SF0">
    <property type="entry name" value="DOL-P-MAN:MAN(5)GLCNAC(2)-PP-DOL ALPHA-1,3-MANNOSYLTRANSFERASE"/>
    <property type="match status" value="1"/>
</dbReference>
<dbReference type="InterPro" id="IPR007873">
    <property type="entry name" value="Glycosyltransferase_ALG3"/>
</dbReference>
<keyword evidence="9 12" id="KW-0472">Membrane</keyword>
<evidence type="ECO:0000256" key="8">
    <source>
        <dbReference type="ARBA" id="ARBA00022989"/>
    </source>
</evidence>
<feature type="transmembrane region" description="Helical" evidence="12">
    <location>
        <begin position="327"/>
        <end position="349"/>
    </location>
</feature>
<feature type="transmembrane region" description="Helical" evidence="12">
    <location>
        <begin position="587"/>
        <end position="607"/>
    </location>
</feature>
<evidence type="ECO:0000256" key="11">
    <source>
        <dbReference type="SAM" id="MobiDB-lite"/>
    </source>
</evidence>
<keyword evidence="4" id="KW-0328">Glycosyltransferase</keyword>
<dbReference type="GO" id="GO:0005789">
    <property type="term" value="C:endoplasmic reticulum membrane"/>
    <property type="evidence" value="ECO:0007669"/>
    <property type="project" value="UniProtKB-SubCell"/>
</dbReference>
<dbReference type="AlphaFoldDB" id="A0AAE9DM13"/>
<evidence type="ECO:0000256" key="12">
    <source>
        <dbReference type="SAM" id="Phobius"/>
    </source>
</evidence>
<evidence type="ECO:0000259" key="13">
    <source>
        <dbReference type="Pfam" id="PF09732"/>
    </source>
</evidence>
<evidence type="ECO:0000256" key="10">
    <source>
        <dbReference type="ARBA" id="ARBA00049506"/>
    </source>
</evidence>
<evidence type="ECO:0000256" key="7">
    <source>
        <dbReference type="ARBA" id="ARBA00022824"/>
    </source>
</evidence>
<reference evidence="14 15" key="1">
    <citation type="submission" date="2022-05" db="EMBL/GenBank/DDBJ databases">
        <title>Chromosome-level reference genomes for two strains of Caenorhabditis briggsae: an improved platform for comparative genomics.</title>
        <authorList>
            <person name="Stevens L."/>
            <person name="Andersen E.C."/>
        </authorList>
    </citation>
    <scope>NUCLEOTIDE SEQUENCE [LARGE SCALE GENOMIC DNA]</scope>
    <source>
        <strain evidence="14">QX1410_ONT</strain>
        <tissue evidence="14">Whole-organism</tissue>
    </source>
</reference>
<feature type="region of interest" description="Disordered" evidence="11">
    <location>
        <begin position="32"/>
        <end position="80"/>
    </location>
</feature>
<dbReference type="GO" id="GO:0052925">
    <property type="term" value="F:dol-P-Man:Man(5)GlcNAc(2)-PP-Dol alpha-1,3-mannosyltransferase activity"/>
    <property type="evidence" value="ECO:0007669"/>
    <property type="project" value="UniProtKB-EC"/>
</dbReference>
<dbReference type="SMART" id="SM01050">
    <property type="entry name" value="CactinC_cactus"/>
    <property type="match status" value="1"/>
</dbReference>
<evidence type="ECO:0000313" key="14">
    <source>
        <dbReference type="EMBL" id="ULU07546.1"/>
    </source>
</evidence>
<organism evidence="14 15">
    <name type="scientific">Caenorhabditis briggsae</name>
    <dbReference type="NCBI Taxonomy" id="6238"/>
    <lineage>
        <taxon>Eukaryota</taxon>
        <taxon>Metazoa</taxon>
        <taxon>Ecdysozoa</taxon>
        <taxon>Nematoda</taxon>
        <taxon>Chromadorea</taxon>
        <taxon>Rhabditida</taxon>
        <taxon>Rhabditina</taxon>
        <taxon>Rhabditomorpha</taxon>
        <taxon>Rhabditoidea</taxon>
        <taxon>Rhabditidae</taxon>
        <taxon>Peloderinae</taxon>
        <taxon>Caenorhabditis</taxon>
    </lineage>
</organism>
<dbReference type="Pfam" id="PF09732">
    <property type="entry name" value="CactinC_cactus"/>
    <property type="match status" value="1"/>
</dbReference>
<dbReference type="Proteomes" id="UP000827892">
    <property type="component" value="Chromosome II"/>
</dbReference>
<feature type="compositionally biased region" description="Polar residues" evidence="11">
    <location>
        <begin position="158"/>
        <end position="168"/>
    </location>
</feature>
<evidence type="ECO:0000256" key="2">
    <source>
        <dbReference type="ARBA" id="ARBA00004922"/>
    </source>
</evidence>
<proteinExistence type="predicted"/>
<evidence type="ECO:0000256" key="1">
    <source>
        <dbReference type="ARBA" id="ARBA00004477"/>
    </source>
</evidence>
<keyword evidence="5" id="KW-0808">Transferase</keyword>
<feature type="compositionally biased region" description="Acidic residues" evidence="11">
    <location>
        <begin position="866"/>
        <end position="889"/>
    </location>
</feature>
<feature type="transmembrane region" description="Helical" evidence="12">
    <location>
        <begin position="421"/>
        <end position="438"/>
    </location>
</feature>
<comment type="catalytic activity">
    <reaction evidence="10">
        <text>an alpha-D-Man-(1-&gt;2)-alpha-D-Man-(1-&gt;2)-alpha-D-Man-(1-&gt;3)-[alpha-D-Man-(1-&gt;6)]-beta-D-Man-(1-&gt;4)-beta-D-GlcNAc-(1-&gt;4)-alpha-D-GlcNAc-diphospho-di-trans,poly-cis-dolichol + a di-trans,poly-cis-dolichyl beta-D-mannosyl phosphate = an alpha-D-Man-(1-&gt;2)-alpha-D-Man-(1-&gt;2)-alpha-D-Man-(1-&gt;3)-[alpha-D-Man-(1-&gt;3)-alpha-D-Man-(1-&gt;6)]-beta-D-Man-(1-&gt;4)-beta-D-GlcNAc-(1-&gt;4)-alpha-D-GlcNAc-diphospho-di-trans,poly-cis-dolichol + a di-trans,poly-cis-dolichyl phosphate + H(+)</text>
        <dbReference type="Rhea" id="RHEA:29527"/>
        <dbReference type="Rhea" id="RHEA-COMP:19498"/>
        <dbReference type="Rhea" id="RHEA-COMP:19501"/>
        <dbReference type="Rhea" id="RHEA-COMP:19516"/>
        <dbReference type="Rhea" id="RHEA-COMP:19517"/>
        <dbReference type="ChEBI" id="CHEBI:15378"/>
        <dbReference type="ChEBI" id="CHEBI:57683"/>
        <dbReference type="ChEBI" id="CHEBI:58211"/>
        <dbReference type="ChEBI" id="CHEBI:132515"/>
        <dbReference type="ChEBI" id="CHEBI:132516"/>
        <dbReference type="EC" id="2.4.1.258"/>
    </reaction>
    <physiologicalReaction direction="left-to-right" evidence="10">
        <dbReference type="Rhea" id="RHEA:29528"/>
    </physiologicalReaction>
</comment>
<sequence>MEHQCKSFLSRKRLRENHNKVMRNQLLRIREDNRRDIQSATENMPIMMETPQVKRIKSEEDEEEDDDDDEKLSKKVRRKIDVKSLDDPELDEQERERKWRALTEDQLEDVTLELYRLGSFSPPYNSFDDTMPGIEVVDAQSDMESLMAKRSRNRGEVPTSSAEASSAPDSRMLAIARQGMEGDESMFSVEEQLETQKHLWSDKYRPRKPTYLNRVQTGFDWNKYNQTHYDQDNPPPKIVQGYKFNIFYPDLLDVTQTPTFTITPCDDKDFAIIRFKSGPPYEDIAFKVVNREWETLHKNGYKCQFQNGVFQLWFMFKKIMRELASRVILGLFSVNNAGFNAMSAILMIVEAVLSHLVILKVKYTEIDWSTYMQQVECYTNKGILNYTRIGGDTGPIVYPGGHLFTYRILYFLTSSGKNIRLAQHIFQVFYLFNVYMVFRILKKTKRIPPIVLLFVTVTGYRIHSIFMLRLFNDPLAMMLFYVAMDRFLHQKWIVGCVFYSFAVSIKMNVLLFAPALFFTLILNNYFMPTMGYLSLCALIQLYVGGPFLLHDWKSYVQRSFDLGRVFMFKWTVNWRFLPEDLFLDKRFHMALLVGHITFLAIFAYYMWFRRLNGLRLSLYLRAFDGILTSTGPTDTFYAFCTSNLIGIAFSRSLHYQFYSWYFHQLPFLLFCDYPHVNSISKIPWKQFFWKVPLLLAIELCWNVYPSTWWSSALLHICHVIIFWHLISTRVQRPIDTVSWRTFDKIHEEQEMLKNLVEEHDQVIPPTELPDFVEDDDQEKIKEYRMSRMPERREKSKKELEKGFQKYYREQMADGYFQDDFRVYYTDNYDMQVVGIESITDKSKMSVEDRVKTIYAQALNLQKSMEDGDEVEEEEGLDSSDEEIPLEDEENLVKFHLNPEIEEIEGSTDESDECTETEDSEDSEEDSLESSEEENETSERSEEEYEDGKKTKEQRELDEQNAYIEERIRRTYASLRQHQMQLEARRQNVY</sequence>
<feature type="transmembrane region" description="Helical" evidence="12">
    <location>
        <begin position="450"/>
        <end position="472"/>
    </location>
</feature>
<accession>A0AAE9DM13</accession>
<feature type="transmembrane region" description="Helical" evidence="12">
    <location>
        <begin position="530"/>
        <end position="549"/>
    </location>
</feature>
<evidence type="ECO:0000256" key="3">
    <source>
        <dbReference type="ARBA" id="ARBA00011964"/>
    </source>
</evidence>
<gene>
    <name evidence="14" type="ORF">L3Y34_018930</name>
</gene>
<evidence type="ECO:0000313" key="15">
    <source>
        <dbReference type="Proteomes" id="UP000827892"/>
    </source>
</evidence>
<feature type="compositionally biased region" description="Acidic residues" evidence="11">
    <location>
        <begin position="59"/>
        <end position="70"/>
    </location>
</feature>